<sequence length="89" mass="9991">MNKNGNSCAVHAKTCPEIAENGNGQVKYSEEFTNFLVPLGNISPKALDLFCQNLEGRGIQSLRKIRCNSVDYLDPDLYFENVADFKQFT</sequence>
<evidence type="ECO:0000313" key="2">
    <source>
        <dbReference type="EMBL" id="PKC68962.1"/>
    </source>
</evidence>
<gene>
    <name evidence="2" type="ORF">RhiirA1_456603</name>
    <name evidence="1" type="ORF">RhiirA5_419790</name>
</gene>
<protein>
    <submittedName>
        <fullName evidence="1">Uncharacterized protein</fullName>
    </submittedName>
</protein>
<reference evidence="1 4" key="1">
    <citation type="submission" date="2016-04" db="EMBL/GenBank/DDBJ databases">
        <title>Genome analyses suggest a sexual origin of heterokaryosis in a supposedly ancient asexual fungus.</title>
        <authorList>
            <person name="Ropars J."/>
            <person name="Sedzielewska K."/>
            <person name="Noel J."/>
            <person name="Charron P."/>
            <person name="Farinelli L."/>
            <person name="Marton T."/>
            <person name="Kruger M."/>
            <person name="Pelin A."/>
            <person name="Brachmann A."/>
            <person name="Corradi N."/>
        </authorList>
    </citation>
    <scope>NUCLEOTIDE SEQUENCE [LARGE SCALE GENOMIC DNA]</scope>
    <source>
        <strain evidence="1 4">A5</strain>
    </source>
</reference>
<evidence type="ECO:0000313" key="3">
    <source>
        <dbReference type="Proteomes" id="UP000232688"/>
    </source>
</evidence>
<dbReference type="EMBL" id="LLXJ01000775">
    <property type="protein sequence ID" value="PKC06278.1"/>
    <property type="molecule type" value="Genomic_DNA"/>
</dbReference>
<dbReference type="Proteomes" id="UP000232722">
    <property type="component" value="Unassembled WGS sequence"/>
</dbReference>
<accession>A0A2N0PHH6</accession>
<organism evidence="1 4">
    <name type="scientific">Rhizophagus irregularis</name>
    <dbReference type="NCBI Taxonomy" id="588596"/>
    <lineage>
        <taxon>Eukaryota</taxon>
        <taxon>Fungi</taxon>
        <taxon>Fungi incertae sedis</taxon>
        <taxon>Mucoromycota</taxon>
        <taxon>Glomeromycotina</taxon>
        <taxon>Glomeromycetes</taxon>
        <taxon>Glomerales</taxon>
        <taxon>Glomeraceae</taxon>
        <taxon>Rhizophagus</taxon>
    </lineage>
</organism>
<proteinExistence type="predicted"/>
<name>A0A2N0PHH6_9GLOM</name>
<dbReference type="Proteomes" id="UP000232688">
    <property type="component" value="Unassembled WGS sequence"/>
</dbReference>
<dbReference type="VEuPathDB" id="FungiDB:RhiirA1_456603"/>
<reference evidence="1 4" key="2">
    <citation type="submission" date="2017-09" db="EMBL/GenBank/DDBJ databases">
        <title>Extensive intraspecific genome diversity in a model arbuscular mycorrhizal fungus.</title>
        <authorList>
            <person name="Chen E.C."/>
            <person name="Morin E."/>
            <person name="Beaudet D."/>
            <person name="Noel J."/>
            <person name="Ndikumana S."/>
            <person name="Charron P."/>
            <person name="St-Onge C."/>
            <person name="Giorgi J."/>
            <person name="Grigoriev I.V."/>
            <person name="Roux C."/>
            <person name="Martin F.M."/>
            <person name="Corradi N."/>
        </authorList>
    </citation>
    <scope>NUCLEOTIDE SEQUENCE [LARGE SCALE GENOMIC DNA]</scope>
    <source>
        <strain evidence="1 4">A5</strain>
    </source>
</reference>
<dbReference type="AlphaFoldDB" id="A0A2N0PHH6"/>
<comment type="caution">
    <text evidence="1">The sequence shown here is derived from an EMBL/GenBank/DDBJ whole genome shotgun (WGS) entry which is preliminary data.</text>
</comment>
<evidence type="ECO:0000313" key="4">
    <source>
        <dbReference type="Proteomes" id="UP000232722"/>
    </source>
</evidence>
<dbReference type="EMBL" id="LLXH01000303">
    <property type="protein sequence ID" value="PKC68962.1"/>
    <property type="molecule type" value="Genomic_DNA"/>
</dbReference>
<evidence type="ECO:0000313" key="1">
    <source>
        <dbReference type="EMBL" id="PKC06278.1"/>
    </source>
</evidence>
<reference evidence="2 3" key="4">
    <citation type="submission" date="2017-10" db="EMBL/GenBank/DDBJ databases">
        <title>Genome analyses suggest a sexual origin of heterokaryosis in a supposedly ancient asexual fungus.</title>
        <authorList>
            <person name="Corradi N."/>
            <person name="Sedzielewska K."/>
            <person name="Noel J."/>
            <person name="Charron P."/>
            <person name="Farinelli L."/>
            <person name="Marton T."/>
            <person name="Kruger M."/>
            <person name="Pelin A."/>
            <person name="Brachmann A."/>
            <person name="Corradi N."/>
        </authorList>
    </citation>
    <scope>NUCLEOTIDE SEQUENCE [LARGE SCALE GENOMIC DNA]</scope>
    <source>
        <strain evidence="2 3">A1</strain>
    </source>
</reference>
<reference evidence="2 3" key="3">
    <citation type="submission" date="2017-10" db="EMBL/GenBank/DDBJ databases">
        <title>Extensive intraspecific genome diversity in a model arbuscular mycorrhizal fungus.</title>
        <authorList>
            <person name="Chen E.C.H."/>
            <person name="Morin E."/>
            <person name="Baudet D."/>
            <person name="Noel J."/>
            <person name="Ndikumana S."/>
            <person name="Charron P."/>
            <person name="St-Onge C."/>
            <person name="Giorgi J."/>
            <person name="Grigoriev I.V."/>
            <person name="Roux C."/>
            <person name="Martin F.M."/>
            <person name="Corradi N."/>
        </authorList>
    </citation>
    <scope>NUCLEOTIDE SEQUENCE [LARGE SCALE GENOMIC DNA]</scope>
    <source>
        <strain evidence="2 3">A1</strain>
    </source>
</reference>